<dbReference type="RefSeq" id="WP_393971098.1">
    <property type="nucleotide sequence ID" value="NZ_CP133772.1"/>
</dbReference>
<evidence type="ECO:0000313" key="9">
    <source>
        <dbReference type="Proteomes" id="UP001451606"/>
    </source>
</evidence>
<proteinExistence type="predicted"/>
<sequence length="300" mass="33494">MAKLSDGIAFMAMASFWAVNYPFVKIALGYEPPMMVLLFRVIFALVFSFAIFFRIMKIPKDFKTHLKIFLFSLLNITIFMGLWFTGEQSVSASLSSLIIYSYPILMLVFSFLIIGEKLDIYKIAGTALGFAGLITIFADQIYIKPGIGLFLLLIAAVCWSLSTIYFKKYLSIGTDVFAVNSLQFAYALPVIALWAFLDGTFSFSGLNAVFILVTLFMGSLGTAVAYFIFLFLFRKYRVSSISGLFFTVPALSVLFSYLILGEVNTYFTYLGLVMISIGIYLTARKSREAGNKAINDSDPD</sequence>
<evidence type="ECO:0000256" key="3">
    <source>
        <dbReference type="ARBA" id="ARBA00022692"/>
    </source>
</evidence>
<keyword evidence="9" id="KW-1185">Reference proteome</keyword>
<gene>
    <name evidence="8" type="ORF">OXIME_001353</name>
</gene>
<feature type="transmembrane region" description="Helical" evidence="6">
    <location>
        <begin position="240"/>
        <end position="260"/>
    </location>
</feature>
<feature type="transmembrane region" description="Helical" evidence="6">
    <location>
        <begin position="147"/>
        <end position="166"/>
    </location>
</feature>
<dbReference type="GO" id="GO:0005886">
    <property type="term" value="C:plasma membrane"/>
    <property type="evidence" value="ECO:0007669"/>
    <property type="project" value="UniProtKB-SubCell"/>
</dbReference>
<dbReference type="InterPro" id="IPR000620">
    <property type="entry name" value="EamA_dom"/>
</dbReference>
<keyword evidence="2" id="KW-1003">Cell membrane</keyword>
<evidence type="ECO:0000256" key="1">
    <source>
        <dbReference type="ARBA" id="ARBA00004651"/>
    </source>
</evidence>
<evidence type="ECO:0000256" key="2">
    <source>
        <dbReference type="ARBA" id="ARBA00022475"/>
    </source>
</evidence>
<evidence type="ECO:0000259" key="7">
    <source>
        <dbReference type="Pfam" id="PF00892"/>
    </source>
</evidence>
<evidence type="ECO:0000256" key="5">
    <source>
        <dbReference type="ARBA" id="ARBA00023136"/>
    </source>
</evidence>
<dbReference type="PANTHER" id="PTHR32322">
    <property type="entry name" value="INNER MEMBRANE TRANSPORTER"/>
    <property type="match status" value="1"/>
</dbReference>
<feature type="transmembrane region" description="Helical" evidence="6">
    <location>
        <begin position="266"/>
        <end position="283"/>
    </location>
</feature>
<keyword evidence="4 6" id="KW-1133">Transmembrane helix</keyword>
<accession>A0AAX4NI82</accession>
<evidence type="ECO:0000256" key="6">
    <source>
        <dbReference type="SAM" id="Phobius"/>
    </source>
</evidence>
<feature type="domain" description="EamA" evidence="7">
    <location>
        <begin position="147"/>
        <end position="282"/>
    </location>
</feature>
<feature type="transmembrane region" description="Helical" evidence="6">
    <location>
        <begin position="68"/>
        <end position="86"/>
    </location>
</feature>
<feature type="transmembrane region" description="Helical" evidence="6">
    <location>
        <begin position="34"/>
        <end position="56"/>
    </location>
</feature>
<dbReference type="InterPro" id="IPR050638">
    <property type="entry name" value="AA-Vitamin_Transporters"/>
</dbReference>
<dbReference type="KEGG" id="omr:OXIME_001353"/>
<reference evidence="8 9" key="1">
    <citation type="submission" date="2023-09" db="EMBL/GenBank/DDBJ databases">
        <authorList>
            <person name="Golyshina O.V."/>
            <person name="Lunev E.A."/>
            <person name="Bargiela R."/>
            <person name="Gaines M.C."/>
            <person name="Daum B."/>
            <person name="Bale N.J."/>
            <person name="Koenen M."/>
            <person name="Sinninghe Damst J.S."/>
            <person name="Yakimov M."/>
            <person name="Golyshin P.N."/>
        </authorList>
    </citation>
    <scope>NUCLEOTIDE SEQUENCE [LARGE SCALE GENOMIC DNA]</scope>
    <source>
        <strain evidence="8 9">M1</strain>
    </source>
</reference>
<keyword evidence="3 6" id="KW-0812">Transmembrane</keyword>
<feature type="transmembrane region" description="Helical" evidence="6">
    <location>
        <begin position="120"/>
        <end position="141"/>
    </location>
</feature>
<keyword evidence="5 6" id="KW-0472">Membrane</keyword>
<dbReference type="EMBL" id="CP133772">
    <property type="protein sequence ID" value="WYY00769.1"/>
    <property type="molecule type" value="Genomic_DNA"/>
</dbReference>
<feature type="transmembrane region" description="Helical" evidence="6">
    <location>
        <begin position="209"/>
        <end position="233"/>
    </location>
</feature>
<dbReference type="GeneID" id="95968090"/>
<feature type="transmembrane region" description="Helical" evidence="6">
    <location>
        <begin position="7"/>
        <end position="28"/>
    </location>
</feature>
<dbReference type="PANTHER" id="PTHR32322:SF18">
    <property type="entry name" value="S-ADENOSYLMETHIONINE_S-ADENOSYLHOMOCYSTEINE TRANSPORTER"/>
    <property type="match status" value="1"/>
</dbReference>
<organism evidence="8 9">
    <name type="scientific">Oxyplasma meridianum</name>
    <dbReference type="NCBI Taxonomy" id="3073602"/>
    <lineage>
        <taxon>Archaea</taxon>
        <taxon>Methanobacteriati</taxon>
        <taxon>Thermoplasmatota</taxon>
        <taxon>Thermoplasmata</taxon>
        <taxon>Thermoplasmatales</taxon>
        <taxon>Thermoplasmataceae</taxon>
        <taxon>Oxyplasma</taxon>
    </lineage>
</organism>
<name>A0AAX4NI82_9ARCH</name>
<feature type="transmembrane region" description="Helical" evidence="6">
    <location>
        <begin position="92"/>
        <end position="113"/>
    </location>
</feature>
<protein>
    <submittedName>
        <fullName evidence="8">DMT family transporter</fullName>
    </submittedName>
</protein>
<dbReference type="InterPro" id="IPR037185">
    <property type="entry name" value="EmrE-like"/>
</dbReference>
<comment type="subcellular location">
    <subcellularLocation>
        <location evidence="1">Cell membrane</location>
        <topology evidence="1">Multi-pass membrane protein</topology>
    </subcellularLocation>
</comment>
<evidence type="ECO:0000313" key="8">
    <source>
        <dbReference type="EMBL" id="WYY00769.1"/>
    </source>
</evidence>
<feature type="transmembrane region" description="Helical" evidence="6">
    <location>
        <begin position="178"/>
        <end position="197"/>
    </location>
</feature>
<dbReference type="Proteomes" id="UP001451606">
    <property type="component" value="Chromosome"/>
</dbReference>
<dbReference type="Pfam" id="PF00892">
    <property type="entry name" value="EamA"/>
    <property type="match status" value="2"/>
</dbReference>
<evidence type="ECO:0000256" key="4">
    <source>
        <dbReference type="ARBA" id="ARBA00022989"/>
    </source>
</evidence>
<feature type="domain" description="EamA" evidence="7">
    <location>
        <begin position="9"/>
        <end position="137"/>
    </location>
</feature>
<dbReference type="SUPFAM" id="SSF103481">
    <property type="entry name" value="Multidrug resistance efflux transporter EmrE"/>
    <property type="match status" value="2"/>
</dbReference>
<dbReference type="AlphaFoldDB" id="A0AAX4NI82"/>